<reference evidence="2" key="1">
    <citation type="submission" date="2021-01" db="EMBL/GenBank/DDBJ databases">
        <title>Genome public.</title>
        <authorList>
            <person name="Liu C."/>
            <person name="Sun Q."/>
        </authorList>
    </citation>
    <scope>NUCLEOTIDE SEQUENCE [LARGE SCALE GENOMIC DNA]</scope>
    <source>
        <strain evidence="2">YIM B02505</strain>
    </source>
</reference>
<dbReference type="EMBL" id="JAENHN010000002">
    <property type="protein sequence ID" value="MBK1809111.1"/>
    <property type="molecule type" value="Genomic_DNA"/>
</dbReference>
<dbReference type="RefSeq" id="WP_200265662.1">
    <property type="nucleotide sequence ID" value="NZ_JAENHN010000002.1"/>
</dbReference>
<evidence type="ECO:0000313" key="1">
    <source>
        <dbReference type="EMBL" id="MBK1809111.1"/>
    </source>
</evidence>
<evidence type="ECO:0000313" key="2">
    <source>
        <dbReference type="Proteomes" id="UP000596739"/>
    </source>
</evidence>
<organism evidence="1 2">
    <name type="scientific">Clostridium yunnanense</name>
    <dbReference type="NCBI Taxonomy" id="2800325"/>
    <lineage>
        <taxon>Bacteria</taxon>
        <taxon>Bacillati</taxon>
        <taxon>Bacillota</taxon>
        <taxon>Clostridia</taxon>
        <taxon>Eubacteriales</taxon>
        <taxon>Clostridiaceae</taxon>
        <taxon>Clostridium</taxon>
    </lineage>
</organism>
<dbReference type="Proteomes" id="UP000596739">
    <property type="component" value="Unassembled WGS sequence"/>
</dbReference>
<gene>
    <name evidence="1" type="ORF">JHL18_00410</name>
</gene>
<keyword evidence="2" id="KW-1185">Reference proteome</keyword>
<protein>
    <submittedName>
        <fullName evidence="1">Uncharacterized protein</fullName>
    </submittedName>
</protein>
<sequence>MIKADSKIVRVNEKFSENYKISFKEKDIILDCRAKVSNIFIKVISEKQIGIFGDYDIYIFYESNLNNEKDNYKMKKIQREFCKIINCSEPIKIDVNNTGNMVRSIKCELQCVAEKNTVEGNGLIYDLKITGLIYTTYMSKCESYDKHSDSGNSVVVVGEQGIKTEVWQYTLDKLHSAEELLGMDVELIKQISKNKK</sequence>
<name>A0ABS1EIB8_9CLOT</name>
<accession>A0ABS1EIB8</accession>
<comment type="caution">
    <text evidence="1">The sequence shown here is derived from an EMBL/GenBank/DDBJ whole genome shotgun (WGS) entry which is preliminary data.</text>
</comment>
<proteinExistence type="predicted"/>